<evidence type="ECO:0000313" key="3">
    <source>
        <dbReference type="Proteomes" id="UP000245383"/>
    </source>
</evidence>
<dbReference type="EMBL" id="MBFR01000334">
    <property type="protein sequence ID" value="PVU89178.1"/>
    <property type="molecule type" value="Genomic_DNA"/>
</dbReference>
<dbReference type="Pfam" id="PF13540">
    <property type="entry name" value="RCC1_2"/>
    <property type="match status" value="2"/>
</dbReference>
<dbReference type="Gene3D" id="2.130.10.30">
    <property type="entry name" value="Regulator of chromosome condensation 1/beta-lactamase-inhibitor protein II"/>
    <property type="match status" value="1"/>
</dbReference>
<dbReference type="OrthoDB" id="5370059at2759"/>
<dbReference type="InterPro" id="IPR051553">
    <property type="entry name" value="Ran_GTPase-activating"/>
</dbReference>
<dbReference type="PROSITE" id="PS00626">
    <property type="entry name" value="RCC1_2"/>
    <property type="match status" value="1"/>
</dbReference>
<dbReference type="STRING" id="133385.A0A2T9YA05"/>
<dbReference type="GO" id="GO:0005737">
    <property type="term" value="C:cytoplasm"/>
    <property type="evidence" value="ECO:0007669"/>
    <property type="project" value="TreeGrafter"/>
</dbReference>
<dbReference type="Proteomes" id="UP000245383">
    <property type="component" value="Unassembled WGS sequence"/>
</dbReference>
<feature type="repeat" description="RCC1" evidence="1">
    <location>
        <begin position="244"/>
        <end position="323"/>
    </location>
</feature>
<evidence type="ECO:0000256" key="1">
    <source>
        <dbReference type="PROSITE-ProRule" id="PRU00235"/>
    </source>
</evidence>
<dbReference type="AlphaFoldDB" id="A0A2T9YA05"/>
<gene>
    <name evidence="2" type="ORF">BB561_005501</name>
</gene>
<comment type="caution">
    <text evidence="2">The sequence shown here is derived from an EMBL/GenBank/DDBJ whole genome shotgun (WGS) entry which is preliminary data.</text>
</comment>
<accession>A0A2T9YA05</accession>
<dbReference type="PROSITE" id="PS50012">
    <property type="entry name" value="RCC1_3"/>
    <property type="match status" value="2"/>
</dbReference>
<protein>
    <submittedName>
        <fullName evidence="2">Uncharacterized protein</fullName>
    </submittedName>
</protein>
<organism evidence="2 3">
    <name type="scientific">Smittium simulii</name>
    <dbReference type="NCBI Taxonomy" id="133385"/>
    <lineage>
        <taxon>Eukaryota</taxon>
        <taxon>Fungi</taxon>
        <taxon>Fungi incertae sedis</taxon>
        <taxon>Zoopagomycota</taxon>
        <taxon>Kickxellomycotina</taxon>
        <taxon>Harpellomycetes</taxon>
        <taxon>Harpellales</taxon>
        <taxon>Legeriomycetaceae</taxon>
        <taxon>Smittium</taxon>
    </lineage>
</organism>
<feature type="repeat" description="RCC1" evidence="1">
    <location>
        <begin position="181"/>
        <end position="243"/>
    </location>
</feature>
<proteinExistence type="predicted"/>
<dbReference type="PANTHER" id="PTHR45982:SF8">
    <property type="entry name" value="E3 UBIQUITIN-PROTEIN LIGASE HERC2-LIKE PROTEIN-RELATED"/>
    <property type="match status" value="1"/>
</dbReference>
<reference evidence="2 3" key="1">
    <citation type="journal article" date="2018" name="MBio">
        <title>Comparative Genomics Reveals the Core Gene Toolbox for the Fungus-Insect Symbiosis.</title>
        <authorList>
            <person name="Wang Y."/>
            <person name="Stata M."/>
            <person name="Wang W."/>
            <person name="Stajich J.E."/>
            <person name="White M.M."/>
            <person name="Moncalvo J.M."/>
        </authorList>
    </citation>
    <scope>NUCLEOTIDE SEQUENCE [LARGE SCALE GENOMIC DNA]</scope>
    <source>
        <strain evidence="2 3">SWE-8-4</strain>
    </source>
</reference>
<dbReference type="InterPro" id="IPR000408">
    <property type="entry name" value="Reg_chr_condens"/>
</dbReference>
<dbReference type="SUPFAM" id="SSF50985">
    <property type="entry name" value="RCC1/BLIP-II"/>
    <property type="match status" value="1"/>
</dbReference>
<dbReference type="InterPro" id="IPR009091">
    <property type="entry name" value="RCC1/BLIP-II"/>
</dbReference>
<dbReference type="PANTHER" id="PTHR45982">
    <property type="entry name" value="REGULATOR OF CHROMOSOME CONDENSATION"/>
    <property type="match status" value="1"/>
</dbReference>
<evidence type="ECO:0000313" key="2">
    <source>
        <dbReference type="EMBL" id="PVU89178.1"/>
    </source>
</evidence>
<name>A0A2T9YA05_9FUNG</name>
<keyword evidence="3" id="KW-1185">Reference proteome</keyword>
<dbReference type="GO" id="GO:0005085">
    <property type="term" value="F:guanyl-nucleotide exchange factor activity"/>
    <property type="evidence" value="ECO:0007669"/>
    <property type="project" value="TreeGrafter"/>
</dbReference>
<sequence length="467" mass="52237">MSCPLVNTRWAVSSFGSNSNGQLATADLLDYSAPQHNYFFSSVKHKQPEYCNIPVPSCIHSIADSTPPIIVSGGNHSFLYWENLPFLYGCGSTINGELGCIQNLPDSCFSDIKNKDIIYKWTPLPLPQEKSLICTNSSDLMSNTSLVSQYPFQCSCQNKPIASIKSIKVGWNHSLLLTTEGLLYATGNNLYGQCGLSLESTKNLFGWKQVIFPTEPSNVEVNTRLKISQIACGLRHTIALTSCGRIYAWGSNSKNQLGIPVDIAQDQPAKQTQFNNKPIYQKIKSKQRNVMSPTLIHLPVQQIHGDKIQVSCGRNHTAYLVIRTQTLNIFLHVAGKSKLYDNVSSFVDSKQIIDSAWTYIDIFPYLISNNTSKDKEEIKSILSELVQSGDIHFNLVSSWDNIFIFAKLLNSDQHTRICKKIPDYFKSVIAFGSNEFSIMGDYSSKVDNVSVMNDSTEHKRTIFEILN</sequence>